<accession>A0A8T0CM77</accession>
<gene>
    <name evidence="3" type="ORF">BT93_L1742</name>
</gene>
<feature type="signal peptide" evidence="1">
    <location>
        <begin position="1"/>
        <end position="27"/>
    </location>
</feature>
<evidence type="ECO:0000259" key="2">
    <source>
        <dbReference type="Pfam" id="PF01425"/>
    </source>
</evidence>
<feature type="domain" description="Amidase" evidence="2">
    <location>
        <begin position="54"/>
        <end position="451"/>
    </location>
</feature>
<dbReference type="EMBL" id="MU090021">
    <property type="protein sequence ID" value="KAF7848683.1"/>
    <property type="molecule type" value="Genomic_DNA"/>
</dbReference>
<evidence type="ECO:0000313" key="3">
    <source>
        <dbReference type="EMBL" id="KAF7848683.1"/>
    </source>
</evidence>
<sequence length="525" mass="56709">MAALFSLSLSFSLALLCLSFLTTAVSASEFTFHEATIESIQLAFAQNRFTSRQLVDFYLDRIQTLNPSLRCVLEVNPDALDQADEADRLRAEAGGGNGTLGGLHGIPVLLKDSIGTDDKMNTSAGSYALLGARVPRDAFVVKRLRSAGAVILGKASMSEWYSVRSSEIPSSWCARAGLSLNPYVKSGNPCGSSSGSAIAVAANMVAVSLGTETDGSIICPADHNSVVGFKPTVGLTSRAGVIPVSPRQDSIGPISRTVSDAIHVLDAIVGFDPRDEATREGAKFIPMDGYKQFLRKDGLKEKRLGIVRNPFLDSFKGSTAALSFDQHLVTFWNNGATIVDNLEIHNIGIILNPYQSGERALLLAEFKHTLNEYLGGLSNSPVKSLAEVIAFNTNNPDLEKMEEHNQDGLIAAQMTNILDEEVVKAERMMKKLSEEGFEKLMKENELDAMVTLGADAATVLALEGYPALTVPAGYDDNGMPFGICFGGLKGSEAKLIEIAYSFEQATRIRKPPLSFSFEFHNQYYE</sequence>
<dbReference type="AlphaFoldDB" id="A0A8T0CM77"/>
<dbReference type="Gramene" id="rna-gnl|WGS:JABURB|Cocit.L1742.1">
    <property type="protein sequence ID" value="cds-KAF7848683.1"/>
    <property type="gene ID" value="gene-BT93_L1742"/>
</dbReference>
<evidence type="ECO:0000256" key="1">
    <source>
        <dbReference type="SAM" id="SignalP"/>
    </source>
</evidence>
<dbReference type="Pfam" id="PF01425">
    <property type="entry name" value="Amidase"/>
    <property type="match status" value="1"/>
</dbReference>
<keyword evidence="1" id="KW-0732">Signal</keyword>
<dbReference type="OrthoDB" id="566138at2759"/>
<keyword evidence="4" id="KW-1185">Reference proteome</keyword>
<dbReference type="Proteomes" id="UP000806378">
    <property type="component" value="Unassembled WGS sequence"/>
</dbReference>
<protein>
    <recommendedName>
        <fullName evidence="2">Amidase domain-containing protein</fullName>
    </recommendedName>
</protein>
<dbReference type="PANTHER" id="PTHR42678">
    <property type="entry name" value="AMIDASE"/>
    <property type="match status" value="1"/>
</dbReference>
<reference evidence="3" key="1">
    <citation type="submission" date="2020-05" db="EMBL/GenBank/DDBJ databases">
        <title>WGS assembly of Corymbia citriodora subspecies variegata.</title>
        <authorList>
            <person name="Barry K."/>
            <person name="Hundley H."/>
            <person name="Shu S."/>
            <person name="Jenkins J."/>
            <person name="Grimwood J."/>
            <person name="Baten A."/>
        </authorList>
    </citation>
    <scope>NUCLEOTIDE SEQUENCE</scope>
    <source>
        <strain evidence="3">CV2-018</strain>
    </source>
</reference>
<dbReference type="InterPro" id="IPR036928">
    <property type="entry name" value="AS_sf"/>
</dbReference>
<dbReference type="SUPFAM" id="SSF75304">
    <property type="entry name" value="Amidase signature (AS) enzymes"/>
    <property type="match status" value="1"/>
</dbReference>
<dbReference type="Gene3D" id="3.90.1300.10">
    <property type="entry name" value="Amidase signature (AS) domain"/>
    <property type="match status" value="1"/>
</dbReference>
<proteinExistence type="predicted"/>
<evidence type="ECO:0000313" key="4">
    <source>
        <dbReference type="Proteomes" id="UP000806378"/>
    </source>
</evidence>
<dbReference type="InterPro" id="IPR023631">
    <property type="entry name" value="Amidase_dom"/>
</dbReference>
<comment type="caution">
    <text evidence="3">The sequence shown here is derived from an EMBL/GenBank/DDBJ whole genome shotgun (WGS) entry which is preliminary data.</text>
</comment>
<feature type="chain" id="PRO_5035893601" description="Amidase domain-containing protein" evidence="1">
    <location>
        <begin position="28"/>
        <end position="525"/>
    </location>
</feature>
<dbReference type="PANTHER" id="PTHR42678:SF25">
    <property type="entry name" value="AMIDASE C869.01"/>
    <property type="match status" value="1"/>
</dbReference>
<organism evidence="3 4">
    <name type="scientific">Corymbia citriodora subsp. variegata</name>
    <dbReference type="NCBI Taxonomy" id="360336"/>
    <lineage>
        <taxon>Eukaryota</taxon>
        <taxon>Viridiplantae</taxon>
        <taxon>Streptophyta</taxon>
        <taxon>Embryophyta</taxon>
        <taxon>Tracheophyta</taxon>
        <taxon>Spermatophyta</taxon>
        <taxon>Magnoliopsida</taxon>
        <taxon>eudicotyledons</taxon>
        <taxon>Gunneridae</taxon>
        <taxon>Pentapetalae</taxon>
        <taxon>rosids</taxon>
        <taxon>malvids</taxon>
        <taxon>Myrtales</taxon>
        <taxon>Myrtaceae</taxon>
        <taxon>Myrtoideae</taxon>
        <taxon>Eucalypteae</taxon>
        <taxon>Corymbia</taxon>
    </lineage>
</organism>
<name>A0A8T0CM77_CORYI</name>